<evidence type="ECO:0000313" key="4">
    <source>
        <dbReference type="Proteomes" id="UP001159364"/>
    </source>
</evidence>
<keyword evidence="4" id="KW-1185">Reference proteome</keyword>
<evidence type="ECO:0000313" key="3">
    <source>
        <dbReference type="EMBL" id="KAJ8768048.1"/>
    </source>
</evidence>
<evidence type="ECO:0000256" key="2">
    <source>
        <dbReference type="SAM" id="MobiDB-lite"/>
    </source>
</evidence>
<sequence length="543" mass="61846">MEAVKARGQCKIRKRGNSSSSSSSLVKKYRFKRAILIRRKAGSTTPVPAWRTSTKPPYSIMPNDESNKCQFSLSGGQANEVSVSSRKLAAALWEINGNRSAAEKELELLQDKKELRRGKTFSRLPHLSDPSHHIISEKIDRSRGDDHWTRTSVVVSRKHQLADCNMENMDSINNGRLIEIEAETGRKVHNTESTDGIKTCLKEVSNRLRTSKELVRALSHIWGLEEHHSSGMFLVSALGVELERARAQVNQLIKGQRSTRDEFDDLIRRYEEEKAASKNRERKRIQTAIAHIAEELEVEKKLRSQTERLNKKLGKELADTKAALSKAGKELDAEKRAKEILEQVCDELAKGIGEDRAAVEELKRESAKVREEIEKEREMLQLADVLREERVHMKLSEAKYYFEEKNAAVECLRNELEQYVRETLGTKNKGSSPNYDRIKELEAYLENIKFGSWQSLVTEQNEEEAVADGDNSVDSDLHSIELNMDKSCRSYEWSYACEDNHSLRNPMLVLADNGVKARKSISDNIHWESISLQRRDGSGIVNS</sequence>
<dbReference type="PANTHER" id="PTHR31071">
    <property type="entry name" value="GB|AAF24581.1"/>
    <property type="match status" value="1"/>
</dbReference>
<feature type="coiled-coil region" evidence="1">
    <location>
        <begin position="324"/>
        <end position="422"/>
    </location>
</feature>
<keyword evidence="1" id="KW-0175">Coiled coil</keyword>
<evidence type="ECO:0000256" key="1">
    <source>
        <dbReference type="SAM" id="Coils"/>
    </source>
</evidence>
<feature type="region of interest" description="Disordered" evidence="2">
    <location>
        <begin position="1"/>
        <end position="25"/>
    </location>
</feature>
<dbReference type="InterPro" id="IPR043424">
    <property type="entry name" value="BLT-like"/>
</dbReference>
<accession>A0AAV8TQC7</accession>
<reference evidence="3 4" key="1">
    <citation type="submission" date="2021-09" db="EMBL/GenBank/DDBJ databases">
        <title>Genomic insights and catalytic innovation underlie evolution of tropane alkaloids biosynthesis.</title>
        <authorList>
            <person name="Wang Y.-J."/>
            <person name="Tian T."/>
            <person name="Huang J.-P."/>
            <person name="Huang S.-X."/>
        </authorList>
    </citation>
    <scope>NUCLEOTIDE SEQUENCE [LARGE SCALE GENOMIC DNA]</scope>
    <source>
        <strain evidence="3">KIB-2018</strain>
        <tissue evidence="3">Leaf</tissue>
    </source>
</reference>
<organism evidence="3 4">
    <name type="scientific">Erythroxylum novogranatense</name>
    <dbReference type="NCBI Taxonomy" id="1862640"/>
    <lineage>
        <taxon>Eukaryota</taxon>
        <taxon>Viridiplantae</taxon>
        <taxon>Streptophyta</taxon>
        <taxon>Embryophyta</taxon>
        <taxon>Tracheophyta</taxon>
        <taxon>Spermatophyta</taxon>
        <taxon>Magnoliopsida</taxon>
        <taxon>eudicotyledons</taxon>
        <taxon>Gunneridae</taxon>
        <taxon>Pentapetalae</taxon>
        <taxon>rosids</taxon>
        <taxon>fabids</taxon>
        <taxon>Malpighiales</taxon>
        <taxon>Erythroxylaceae</taxon>
        <taxon>Erythroxylum</taxon>
    </lineage>
</organism>
<gene>
    <name evidence="3" type="ORF">K2173_020988</name>
</gene>
<comment type="caution">
    <text evidence="3">The sequence shown here is derived from an EMBL/GenBank/DDBJ whole genome shotgun (WGS) entry which is preliminary data.</text>
</comment>
<name>A0AAV8TQC7_9ROSI</name>
<dbReference type="PANTHER" id="PTHR31071:SF16">
    <property type="entry name" value="MYB-LIKE PROTEIN Z ISOFORM X1"/>
    <property type="match status" value="1"/>
</dbReference>
<proteinExistence type="predicted"/>
<protein>
    <submittedName>
        <fullName evidence="3">Uncharacterized protein</fullName>
    </submittedName>
</protein>
<dbReference type="EMBL" id="JAIWQS010000004">
    <property type="protein sequence ID" value="KAJ8768048.1"/>
    <property type="molecule type" value="Genomic_DNA"/>
</dbReference>
<dbReference type="AlphaFoldDB" id="A0AAV8TQC7"/>
<dbReference type="Proteomes" id="UP001159364">
    <property type="component" value="Linkage Group LG04"/>
</dbReference>